<dbReference type="Gene3D" id="1.10.260.40">
    <property type="entry name" value="lambda repressor-like DNA-binding domains"/>
    <property type="match status" value="1"/>
</dbReference>
<sequence length="149" mass="17280">MPVIRVSKMGKCIQKLREERGWSLEELAGRILLSPEELKCMENGIKEPDKMTVTLLGYILNVHADNLLNGEIHCRVSQTELMELMKETIDYLEGIQKENKQIGVDMEKIQEKYGLPGKDMPERERTERMQKQGHIFTNKIQKESVPKLL</sequence>
<accession>A0A173USL8</accession>
<dbReference type="PROSITE" id="PS50943">
    <property type="entry name" value="HTH_CROC1"/>
    <property type="match status" value="1"/>
</dbReference>
<dbReference type="OrthoDB" id="1954354at2"/>
<proteinExistence type="predicted"/>
<dbReference type="EMBL" id="CYYC01000045">
    <property type="protein sequence ID" value="CUN18043.1"/>
    <property type="molecule type" value="Genomic_DNA"/>
</dbReference>
<evidence type="ECO:0000313" key="3">
    <source>
        <dbReference type="Proteomes" id="UP000095390"/>
    </source>
</evidence>
<reference evidence="2 3" key="1">
    <citation type="submission" date="2015-09" db="EMBL/GenBank/DDBJ databases">
        <authorList>
            <consortium name="Pathogen Informatics"/>
        </authorList>
    </citation>
    <scope>NUCLEOTIDE SEQUENCE [LARGE SCALE GENOMIC DNA]</scope>
    <source>
        <strain evidence="2 3">2789STDY5834966</strain>
    </source>
</reference>
<dbReference type="CDD" id="cd00093">
    <property type="entry name" value="HTH_XRE"/>
    <property type="match status" value="1"/>
</dbReference>
<dbReference type="GeneID" id="75048206"/>
<dbReference type="AlphaFoldDB" id="A0A173USL8"/>
<dbReference type="RefSeq" id="WP_005346881.1">
    <property type="nucleotide sequence ID" value="NZ_CP073280.1"/>
</dbReference>
<dbReference type="InterPro" id="IPR010982">
    <property type="entry name" value="Lambda_DNA-bd_dom_sf"/>
</dbReference>
<dbReference type="Pfam" id="PF01381">
    <property type="entry name" value="HTH_3"/>
    <property type="match status" value="1"/>
</dbReference>
<dbReference type="SUPFAM" id="SSF47413">
    <property type="entry name" value="lambda repressor-like DNA-binding domains"/>
    <property type="match status" value="1"/>
</dbReference>
<protein>
    <submittedName>
        <fullName evidence="2">Helix-turn-helix domain</fullName>
    </submittedName>
</protein>
<dbReference type="GO" id="GO:0003677">
    <property type="term" value="F:DNA binding"/>
    <property type="evidence" value="ECO:0007669"/>
    <property type="project" value="InterPro"/>
</dbReference>
<dbReference type="SMART" id="SM00530">
    <property type="entry name" value="HTH_XRE"/>
    <property type="match status" value="1"/>
</dbReference>
<dbReference type="InterPro" id="IPR001387">
    <property type="entry name" value="Cro/C1-type_HTH"/>
</dbReference>
<dbReference type="Proteomes" id="UP000095390">
    <property type="component" value="Unassembled WGS sequence"/>
</dbReference>
<organism evidence="2 3">
    <name type="scientific">Anaerobutyricum hallii</name>
    <dbReference type="NCBI Taxonomy" id="39488"/>
    <lineage>
        <taxon>Bacteria</taxon>
        <taxon>Bacillati</taxon>
        <taxon>Bacillota</taxon>
        <taxon>Clostridia</taxon>
        <taxon>Lachnospirales</taxon>
        <taxon>Lachnospiraceae</taxon>
        <taxon>Anaerobutyricum</taxon>
    </lineage>
</organism>
<feature type="domain" description="HTH cro/C1-type" evidence="1">
    <location>
        <begin position="13"/>
        <end position="67"/>
    </location>
</feature>
<evidence type="ECO:0000259" key="1">
    <source>
        <dbReference type="PROSITE" id="PS50943"/>
    </source>
</evidence>
<name>A0A173USL8_9FIRM</name>
<evidence type="ECO:0000313" key="2">
    <source>
        <dbReference type="EMBL" id="CUN18043.1"/>
    </source>
</evidence>
<gene>
    <name evidence="2" type="ORF">ERS852578_02703</name>
</gene>